<dbReference type="InterPro" id="IPR009057">
    <property type="entry name" value="Homeodomain-like_sf"/>
</dbReference>
<dbReference type="GO" id="GO:0003677">
    <property type="term" value="F:DNA binding"/>
    <property type="evidence" value="ECO:0007669"/>
    <property type="project" value="UniProtKB-KW"/>
</dbReference>
<dbReference type="SMART" id="SM00717">
    <property type="entry name" value="SANT"/>
    <property type="match status" value="1"/>
</dbReference>
<evidence type="ECO:0000256" key="5">
    <source>
        <dbReference type="ARBA" id="ARBA00023163"/>
    </source>
</evidence>
<dbReference type="EMBL" id="CAJVPL010000987">
    <property type="protein sequence ID" value="CAG8545249.1"/>
    <property type="molecule type" value="Genomic_DNA"/>
</dbReference>
<dbReference type="OrthoDB" id="2143914at2759"/>
<comment type="caution">
    <text evidence="9">The sequence shown here is derived from an EMBL/GenBank/DDBJ whole genome shotgun (WGS) entry which is preliminary data.</text>
</comment>
<evidence type="ECO:0000256" key="4">
    <source>
        <dbReference type="ARBA" id="ARBA00023125"/>
    </source>
</evidence>
<feature type="domain" description="Myb-like" evidence="7">
    <location>
        <begin position="5"/>
        <end position="55"/>
    </location>
</feature>
<keyword evidence="6" id="KW-0539">Nucleus</keyword>
<keyword evidence="10" id="KW-1185">Reference proteome</keyword>
<dbReference type="GO" id="GO:0005634">
    <property type="term" value="C:nucleus"/>
    <property type="evidence" value="ECO:0007669"/>
    <property type="project" value="UniProtKB-SubCell"/>
</dbReference>
<dbReference type="Gene3D" id="1.10.10.60">
    <property type="entry name" value="Homeodomain-like"/>
    <property type="match status" value="1"/>
</dbReference>
<evidence type="ECO:0000259" key="7">
    <source>
        <dbReference type="PROSITE" id="PS50090"/>
    </source>
</evidence>
<keyword evidence="2" id="KW-0677">Repeat</keyword>
<dbReference type="Pfam" id="PF00249">
    <property type="entry name" value="Myb_DNA-binding"/>
    <property type="match status" value="1"/>
</dbReference>
<comment type="subcellular location">
    <subcellularLocation>
        <location evidence="1">Nucleus</location>
    </subcellularLocation>
</comment>
<sequence>MSHLRPNIQKRPFTENEKRAIISMYLRYGPSWTLIASNLPGRSALMVKNFWYNMDERVRIRVKMSIARLI</sequence>
<name>A0A9N9AYF2_9GLOM</name>
<proteinExistence type="predicted"/>
<keyword evidence="5" id="KW-0804">Transcription</keyword>
<evidence type="ECO:0000256" key="3">
    <source>
        <dbReference type="ARBA" id="ARBA00023015"/>
    </source>
</evidence>
<organism evidence="9 10">
    <name type="scientific">Ambispora gerdemannii</name>
    <dbReference type="NCBI Taxonomy" id="144530"/>
    <lineage>
        <taxon>Eukaryota</taxon>
        <taxon>Fungi</taxon>
        <taxon>Fungi incertae sedis</taxon>
        <taxon>Mucoromycota</taxon>
        <taxon>Glomeromycotina</taxon>
        <taxon>Glomeromycetes</taxon>
        <taxon>Archaeosporales</taxon>
        <taxon>Ambisporaceae</taxon>
        <taxon>Ambispora</taxon>
    </lineage>
</organism>
<evidence type="ECO:0000313" key="9">
    <source>
        <dbReference type="EMBL" id="CAG8545249.1"/>
    </source>
</evidence>
<evidence type="ECO:0000313" key="10">
    <source>
        <dbReference type="Proteomes" id="UP000789831"/>
    </source>
</evidence>
<accession>A0A9N9AYF2</accession>
<evidence type="ECO:0000256" key="1">
    <source>
        <dbReference type="ARBA" id="ARBA00004123"/>
    </source>
</evidence>
<dbReference type="SUPFAM" id="SSF46689">
    <property type="entry name" value="Homeodomain-like"/>
    <property type="match status" value="1"/>
</dbReference>
<dbReference type="PANTHER" id="PTHR47995">
    <property type="entry name" value="TRANSCRIPTION FACTOR MYB33-RELATED"/>
    <property type="match status" value="1"/>
</dbReference>
<dbReference type="InterPro" id="IPR001005">
    <property type="entry name" value="SANT/Myb"/>
</dbReference>
<protein>
    <submittedName>
        <fullName evidence="9">1969_t:CDS:1</fullName>
    </submittedName>
</protein>
<dbReference type="AlphaFoldDB" id="A0A9N9AYF2"/>
<evidence type="ECO:0000259" key="8">
    <source>
        <dbReference type="PROSITE" id="PS51294"/>
    </source>
</evidence>
<dbReference type="Proteomes" id="UP000789831">
    <property type="component" value="Unassembled WGS sequence"/>
</dbReference>
<dbReference type="PROSITE" id="PS51294">
    <property type="entry name" value="HTH_MYB"/>
    <property type="match status" value="1"/>
</dbReference>
<evidence type="ECO:0000256" key="6">
    <source>
        <dbReference type="ARBA" id="ARBA00023242"/>
    </source>
</evidence>
<keyword evidence="3" id="KW-0805">Transcription regulation</keyword>
<feature type="domain" description="HTH myb-type" evidence="8">
    <location>
        <begin position="5"/>
        <end position="59"/>
    </location>
</feature>
<keyword evidence="4" id="KW-0238">DNA-binding</keyword>
<dbReference type="InterPro" id="IPR017930">
    <property type="entry name" value="Myb_dom"/>
</dbReference>
<gene>
    <name evidence="9" type="ORF">AGERDE_LOCUS6388</name>
</gene>
<dbReference type="PANTHER" id="PTHR47995:SF18">
    <property type="entry name" value="TRANSCRIPTION FACTOR MYB65"/>
    <property type="match status" value="1"/>
</dbReference>
<evidence type="ECO:0000256" key="2">
    <source>
        <dbReference type="ARBA" id="ARBA00022737"/>
    </source>
</evidence>
<reference evidence="9" key="1">
    <citation type="submission" date="2021-06" db="EMBL/GenBank/DDBJ databases">
        <authorList>
            <person name="Kallberg Y."/>
            <person name="Tangrot J."/>
            <person name="Rosling A."/>
        </authorList>
    </citation>
    <scope>NUCLEOTIDE SEQUENCE</scope>
    <source>
        <strain evidence="9">MT106</strain>
    </source>
</reference>
<dbReference type="PROSITE" id="PS50090">
    <property type="entry name" value="MYB_LIKE"/>
    <property type="match status" value="1"/>
</dbReference>
<dbReference type="CDD" id="cd00167">
    <property type="entry name" value="SANT"/>
    <property type="match status" value="1"/>
</dbReference>